<reference evidence="2 3" key="1">
    <citation type="journal article" date="2010" name="Cell">
        <title>The genome of Naegleria gruberi illuminates early eukaryotic versatility.</title>
        <authorList>
            <person name="Fritz-Laylin L.K."/>
            <person name="Prochnik S.E."/>
            <person name="Ginger M.L."/>
            <person name="Dacks J.B."/>
            <person name="Carpenter M.L."/>
            <person name="Field M.C."/>
            <person name="Kuo A."/>
            <person name="Paredez A."/>
            <person name="Chapman J."/>
            <person name="Pham J."/>
            <person name="Shu S."/>
            <person name="Neupane R."/>
            <person name="Cipriano M."/>
            <person name="Mancuso J."/>
            <person name="Tu H."/>
            <person name="Salamov A."/>
            <person name="Lindquist E."/>
            <person name="Shapiro H."/>
            <person name="Lucas S."/>
            <person name="Grigoriev I.V."/>
            <person name="Cande W.Z."/>
            <person name="Fulton C."/>
            <person name="Rokhsar D.S."/>
            <person name="Dawson S.C."/>
        </authorList>
    </citation>
    <scope>NUCLEOTIDE SEQUENCE [LARGE SCALE GENOMIC DNA]</scope>
    <source>
        <strain evidence="2 3">NEG-M</strain>
    </source>
</reference>
<dbReference type="GO" id="GO:0005634">
    <property type="term" value="C:nucleus"/>
    <property type="evidence" value="ECO:0007669"/>
    <property type="project" value="TreeGrafter"/>
</dbReference>
<dbReference type="GO" id="GO:0031593">
    <property type="term" value="F:polyubiquitin modification-dependent protein binding"/>
    <property type="evidence" value="ECO:0007669"/>
    <property type="project" value="TreeGrafter"/>
</dbReference>
<dbReference type="KEGG" id="ngr:NAEGRDRAFT_77862"/>
<protein>
    <submittedName>
        <fullName evidence="2">Cell division cycle protein 48</fullName>
    </submittedName>
</protein>
<dbReference type="GeneID" id="8863014"/>
<dbReference type="eggNOG" id="KOG0730">
    <property type="taxonomic scope" value="Eukaryota"/>
</dbReference>
<keyword evidence="3" id="KW-1185">Reference proteome</keyword>
<dbReference type="Pfam" id="PF17862">
    <property type="entry name" value="AAA_lid_3"/>
    <property type="match status" value="1"/>
</dbReference>
<dbReference type="GO" id="GO:0034098">
    <property type="term" value="C:VCP-NPL4-UFD1 AAA ATPase complex"/>
    <property type="evidence" value="ECO:0007669"/>
    <property type="project" value="TreeGrafter"/>
</dbReference>
<keyword evidence="2" id="KW-0132">Cell division</keyword>
<dbReference type="PROSITE" id="PS00674">
    <property type="entry name" value="AAA"/>
    <property type="match status" value="1"/>
</dbReference>
<dbReference type="FunFam" id="3.40.50.300:FF:001921">
    <property type="entry name" value="AAA ATPase domain-containing protein"/>
    <property type="match status" value="1"/>
</dbReference>
<dbReference type="SMART" id="SM00382">
    <property type="entry name" value="AAA"/>
    <property type="match status" value="2"/>
</dbReference>
<dbReference type="GO" id="GO:0097352">
    <property type="term" value="P:autophagosome maturation"/>
    <property type="evidence" value="ECO:0007669"/>
    <property type="project" value="TreeGrafter"/>
</dbReference>
<dbReference type="GO" id="GO:0051228">
    <property type="term" value="P:mitotic spindle disassembly"/>
    <property type="evidence" value="ECO:0007669"/>
    <property type="project" value="TreeGrafter"/>
</dbReference>
<dbReference type="InterPro" id="IPR027417">
    <property type="entry name" value="P-loop_NTPase"/>
</dbReference>
<dbReference type="GO" id="GO:0016887">
    <property type="term" value="F:ATP hydrolysis activity"/>
    <property type="evidence" value="ECO:0007669"/>
    <property type="project" value="InterPro"/>
</dbReference>
<sequence length="776" mass="88693">MTEKARAIKRAFVIEEEKSLSSEESIVWLDEDTLNQYKLIIDQYTTISLDYVSSTSGEKLKIKIYAKIKLDRNIIAKQAKISKYLYEEFMNRIVKAFPNDNVNISDQQLLVFISGQVNREDALVANELKLIFHSVEKLDNSPIIDTILSNRTLVKDLVLMNSDRFKLCYQSNLFYTFNILELKFRFRFVGFNSSEELTIFKINNTTKFNIQRHQEQQQECGTTIEHDDSLQDISFEKLVKKITNNPDIPIYHDVIAELIYYILNERSHILITGEGGVGKTFLVNYTLEKLSELVKQTHFEKIFISATDMFQSGLGESENALKSLLLSAPRIDGKEMKKEIIKLVVIDDIDNMLTSDSRYESGRIDRSLISELVHFFDIQALQNRKSNMKTIIIGITSNVDRIDGSLIRVNRLEKEIEMKVPSPNQRLSILRYLMKKFDLNESDGNIKSCQLDTQGFVWADFVKLQSLLDIEKMEIGKLNFDSLKKSISRTKPKTYYQEKPSEDSELTDNFSENLAGIDKIIDQVKLSVIYPFLRYDKYVDIGVQVPKGMLIYGPNGVGKSTLAMCIARECKANFISVQCPDILSKVVGESSRAIKQLFVTARNCAPCILFFDQFDSIARSRNDESGGSSSDKMLSTLLIEMDGVHQHYKKTSLADDEMAQNDNIFILAATNRIDLLDSAVLRPGRIDQHIYLPLPDEESRIEILLLKTNGMPIKDSENCIDEMAKRTSGFSGADLDNLCREAAILCLRENMQNEFIEKSHFEKALQSITKIKPNLN</sequence>
<dbReference type="STRING" id="5762.D2UYV1"/>
<keyword evidence="2" id="KW-0131">Cell cycle</keyword>
<feature type="domain" description="AAA+ ATPase" evidence="1">
    <location>
        <begin position="545"/>
        <end position="696"/>
    </location>
</feature>
<dbReference type="InParanoid" id="D2UYV1"/>
<dbReference type="EMBL" id="GG738846">
    <property type="protein sequence ID" value="EFC50033.1"/>
    <property type="molecule type" value="Genomic_DNA"/>
</dbReference>
<organism evidence="3">
    <name type="scientific">Naegleria gruberi</name>
    <name type="common">Amoeba</name>
    <dbReference type="NCBI Taxonomy" id="5762"/>
    <lineage>
        <taxon>Eukaryota</taxon>
        <taxon>Discoba</taxon>
        <taxon>Heterolobosea</taxon>
        <taxon>Tetramitia</taxon>
        <taxon>Eutetramitia</taxon>
        <taxon>Vahlkampfiidae</taxon>
        <taxon>Naegleria</taxon>
    </lineage>
</organism>
<dbReference type="GO" id="GO:0051301">
    <property type="term" value="P:cell division"/>
    <property type="evidence" value="ECO:0007669"/>
    <property type="project" value="UniProtKB-KW"/>
</dbReference>
<dbReference type="GO" id="GO:0005524">
    <property type="term" value="F:ATP binding"/>
    <property type="evidence" value="ECO:0007669"/>
    <property type="project" value="InterPro"/>
</dbReference>
<dbReference type="RefSeq" id="XP_002682777.1">
    <property type="nucleotide sequence ID" value="XM_002682731.1"/>
</dbReference>
<name>D2UYV1_NAEGR</name>
<dbReference type="InterPro" id="IPR003959">
    <property type="entry name" value="ATPase_AAA_core"/>
</dbReference>
<dbReference type="GO" id="GO:0030970">
    <property type="term" value="P:retrograde protein transport, ER to cytosol"/>
    <property type="evidence" value="ECO:0007669"/>
    <property type="project" value="TreeGrafter"/>
</dbReference>
<dbReference type="Gene3D" id="1.10.8.60">
    <property type="match status" value="1"/>
</dbReference>
<accession>D2UYV1</accession>
<proteinExistence type="predicted"/>
<dbReference type="InterPro" id="IPR003960">
    <property type="entry name" value="ATPase_AAA_CS"/>
</dbReference>
<feature type="domain" description="AAA+ ATPase" evidence="1">
    <location>
        <begin position="265"/>
        <end position="422"/>
    </location>
</feature>
<evidence type="ECO:0000313" key="3">
    <source>
        <dbReference type="Proteomes" id="UP000006671"/>
    </source>
</evidence>
<evidence type="ECO:0000313" key="2">
    <source>
        <dbReference type="EMBL" id="EFC50033.1"/>
    </source>
</evidence>
<dbReference type="InterPro" id="IPR041569">
    <property type="entry name" value="AAA_lid_3"/>
</dbReference>
<dbReference type="OrthoDB" id="27435at2759"/>
<dbReference type="Pfam" id="PF00004">
    <property type="entry name" value="AAA"/>
    <property type="match status" value="2"/>
</dbReference>
<evidence type="ECO:0000259" key="1">
    <source>
        <dbReference type="SMART" id="SM00382"/>
    </source>
</evidence>
<gene>
    <name evidence="2" type="ORF">NAEGRDRAFT_77862</name>
</gene>
<dbReference type="PANTHER" id="PTHR23077">
    <property type="entry name" value="AAA-FAMILY ATPASE"/>
    <property type="match status" value="1"/>
</dbReference>
<dbReference type="GO" id="GO:0005829">
    <property type="term" value="C:cytosol"/>
    <property type="evidence" value="ECO:0007669"/>
    <property type="project" value="TreeGrafter"/>
</dbReference>
<dbReference type="SUPFAM" id="SSF52540">
    <property type="entry name" value="P-loop containing nucleoside triphosphate hydrolases"/>
    <property type="match status" value="2"/>
</dbReference>
<dbReference type="Proteomes" id="UP000006671">
    <property type="component" value="Unassembled WGS sequence"/>
</dbReference>
<dbReference type="AlphaFoldDB" id="D2UYV1"/>
<dbReference type="VEuPathDB" id="AmoebaDB:NAEGRDRAFT_77862"/>
<dbReference type="InterPro" id="IPR003593">
    <property type="entry name" value="AAA+_ATPase"/>
</dbReference>
<dbReference type="Gene3D" id="3.40.50.300">
    <property type="entry name" value="P-loop containing nucleotide triphosphate hydrolases"/>
    <property type="match status" value="2"/>
</dbReference>
<dbReference type="InterPro" id="IPR050168">
    <property type="entry name" value="AAA_ATPase_domain"/>
</dbReference>
<dbReference type="PANTHER" id="PTHR23077:SF195">
    <property type="entry name" value="AAA ATPASE DOMAIN-CONTAINING PROTEIN"/>
    <property type="match status" value="1"/>
</dbReference>